<keyword evidence="2" id="KW-1185">Reference proteome</keyword>
<evidence type="ECO:0000313" key="1">
    <source>
        <dbReference type="EMBL" id="KAI4330204.1"/>
    </source>
</evidence>
<organism evidence="1 2">
    <name type="scientific">Melastoma candidum</name>
    <dbReference type="NCBI Taxonomy" id="119954"/>
    <lineage>
        <taxon>Eukaryota</taxon>
        <taxon>Viridiplantae</taxon>
        <taxon>Streptophyta</taxon>
        <taxon>Embryophyta</taxon>
        <taxon>Tracheophyta</taxon>
        <taxon>Spermatophyta</taxon>
        <taxon>Magnoliopsida</taxon>
        <taxon>eudicotyledons</taxon>
        <taxon>Gunneridae</taxon>
        <taxon>Pentapetalae</taxon>
        <taxon>rosids</taxon>
        <taxon>malvids</taxon>
        <taxon>Myrtales</taxon>
        <taxon>Melastomataceae</taxon>
        <taxon>Melastomatoideae</taxon>
        <taxon>Melastomateae</taxon>
        <taxon>Melastoma</taxon>
    </lineage>
</organism>
<protein>
    <submittedName>
        <fullName evidence="1">Uncharacterized protein</fullName>
    </submittedName>
</protein>
<reference evidence="2" key="1">
    <citation type="journal article" date="2023" name="Front. Plant Sci.">
        <title>Chromosomal-level genome assembly of Melastoma candidum provides insights into trichome evolution.</title>
        <authorList>
            <person name="Zhong Y."/>
            <person name="Wu W."/>
            <person name="Sun C."/>
            <person name="Zou P."/>
            <person name="Liu Y."/>
            <person name="Dai S."/>
            <person name="Zhou R."/>
        </authorList>
    </citation>
    <scope>NUCLEOTIDE SEQUENCE [LARGE SCALE GENOMIC DNA]</scope>
</reference>
<gene>
    <name evidence="1" type="ORF">MLD38_028506</name>
</gene>
<dbReference type="EMBL" id="CM042887">
    <property type="protein sequence ID" value="KAI4330204.1"/>
    <property type="molecule type" value="Genomic_DNA"/>
</dbReference>
<name>A0ACB9N3F5_9MYRT</name>
<proteinExistence type="predicted"/>
<evidence type="ECO:0000313" key="2">
    <source>
        <dbReference type="Proteomes" id="UP001057402"/>
    </source>
</evidence>
<sequence length="112" mass="12057">MDGIIDTVSATHAIVPLLSLVKTNGKVVLVGAPEKPLELPAFPLIMGRKLVGGSCIGGIEETQEMIDFAAKQNITADVEVIPIDYVNTALERLLKADVKYRFVIDIANTLKP</sequence>
<dbReference type="Proteomes" id="UP001057402">
    <property type="component" value="Chromosome 8"/>
</dbReference>
<comment type="caution">
    <text evidence="1">The sequence shown here is derived from an EMBL/GenBank/DDBJ whole genome shotgun (WGS) entry which is preliminary data.</text>
</comment>
<accession>A0ACB9N3F5</accession>